<evidence type="ECO:0000259" key="1">
    <source>
        <dbReference type="Pfam" id="PF01557"/>
    </source>
</evidence>
<dbReference type="InterPro" id="IPR011234">
    <property type="entry name" value="Fumarylacetoacetase-like_C"/>
</dbReference>
<reference evidence="2 3" key="1">
    <citation type="submission" date="2019-05" db="EMBL/GenBank/DDBJ databases">
        <title>Draft genome sequence of Actinomadura sp. 14C53.</title>
        <authorList>
            <person name="Saricaoglu S."/>
            <person name="Isik K."/>
        </authorList>
    </citation>
    <scope>NUCLEOTIDE SEQUENCE [LARGE SCALE GENOMIC DNA]</scope>
    <source>
        <strain evidence="2 3">14C53</strain>
    </source>
</reference>
<dbReference type="Proteomes" id="UP000309174">
    <property type="component" value="Unassembled WGS sequence"/>
</dbReference>
<accession>A0A5C4J3P9</accession>
<evidence type="ECO:0000313" key="3">
    <source>
        <dbReference type="Proteomes" id="UP000309174"/>
    </source>
</evidence>
<keyword evidence="2" id="KW-0378">Hydrolase</keyword>
<dbReference type="Gene3D" id="3.90.850.10">
    <property type="entry name" value="Fumarylacetoacetase-like, C-terminal domain"/>
    <property type="match status" value="1"/>
</dbReference>
<feature type="domain" description="Fumarylacetoacetase-like C-terminal" evidence="1">
    <location>
        <begin position="102"/>
        <end position="301"/>
    </location>
</feature>
<protein>
    <submittedName>
        <fullName evidence="2">Fumarylacetoacetate hydrolase family protein</fullName>
    </submittedName>
</protein>
<evidence type="ECO:0000313" key="2">
    <source>
        <dbReference type="EMBL" id="TMQ90961.1"/>
    </source>
</evidence>
<dbReference type="EMBL" id="VCKW01000247">
    <property type="protein sequence ID" value="TMQ90961.1"/>
    <property type="molecule type" value="Genomic_DNA"/>
</dbReference>
<name>A0A5C4J3P9_9ACTN</name>
<organism evidence="2 3">
    <name type="scientific">Actinomadura soli</name>
    <dbReference type="NCBI Taxonomy" id="2508997"/>
    <lineage>
        <taxon>Bacteria</taxon>
        <taxon>Bacillati</taxon>
        <taxon>Actinomycetota</taxon>
        <taxon>Actinomycetes</taxon>
        <taxon>Streptosporangiales</taxon>
        <taxon>Thermomonosporaceae</taxon>
        <taxon>Actinomadura</taxon>
    </lineage>
</organism>
<dbReference type="PANTHER" id="PTHR43211:SF1">
    <property type="entry name" value="BLL6422 PROTEIN"/>
    <property type="match status" value="1"/>
</dbReference>
<dbReference type="GO" id="GO:0016787">
    <property type="term" value="F:hydrolase activity"/>
    <property type="evidence" value="ECO:0007669"/>
    <property type="project" value="UniProtKB-KW"/>
</dbReference>
<dbReference type="OrthoDB" id="2273115at2"/>
<comment type="caution">
    <text evidence="2">The sequence shown here is derived from an EMBL/GenBank/DDBJ whole genome shotgun (WGS) entry which is preliminary data.</text>
</comment>
<sequence>MKWATYLSPATGDRRTGLVVDDQILGLEAGVSLLDLLGDDGTALAAAGDRATNGPREVVGVDDVELCAPIPQPPSIRDSASFEAHLRAGFAGLGVPFDFDNWYERPMVYFTNPHCLTGSGAAIPAAAGSQRLDYELEVVAVVGREGTNVSVDEAEDLIVGYCVFNDWSARDIQGHEVKFQVGPFKTKDWAMTTGPFLVTKDEIEPLRKNNAFDLEMKAFVNGRQYSQGNLSDMYWSFAELVAYSSRGTWVKPGDHIASGTVGTGCIIELSATKDPDEYPWLTVGDEVTLEVEGLGRIVNRLVEPPPVRKIRGTV</sequence>
<dbReference type="AlphaFoldDB" id="A0A5C4J3P9"/>
<dbReference type="InterPro" id="IPR036663">
    <property type="entry name" value="Fumarylacetoacetase_C_sf"/>
</dbReference>
<gene>
    <name evidence="2" type="ORF">ETD83_33070</name>
</gene>
<proteinExistence type="predicted"/>
<dbReference type="PANTHER" id="PTHR43211">
    <property type="entry name" value="FUMARYLACETOACETATE HYDROLASE"/>
    <property type="match status" value="1"/>
</dbReference>
<dbReference type="SUPFAM" id="SSF56529">
    <property type="entry name" value="FAH"/>
    <property type="match status" value="1"/>
</dbReference>
<keyword evidence="3" id="KW-1185">Reference proteome</keyword>
<dbReference type="Pfam" id="PF01557">
    <property type="entry name" value="FAA_hydrolase"/>
    <property type="match status" value="1"/>
</dbReference>